<protein>
    <submittedName>
        <fullName evidence="1">Uncharacterized protein</fullName>
    </submittedName>
</protein>
<proteinExistence type="predicted"/>
<keyword evidence="1" id="KW-0614">Plasmid</keyword>
<accession>A0A7T0KQ43</accession>
<reference evidence="1 2" key="1">
    <citation type="submission" date="2020-11" db="EMBL/GenBank/DDBJ databases">
        <title>Corynebacterium sp. MC1420.</title>
        <authorList>
            <person name="Zhou J."/>
        </authorList>
    </citation>
    <scope>NUCLEOTIDE SEQUENCE [LARGE SCALE GENOMIC DNA]</scope>
    <source>
        <strain evidence="1 2">MC1420</strain>
        <plasmid evidence="1 2">unnamed</plasmid>
    </source>
</reference>
<keyword evidence="2" id="KW-1185">Reference proteome</keyword>
<name>A0A7T0KQ43_9CORY</name>
<sequence length="277" mass="31013">MSNFITANQAARQLADGFELQAGVRPSITASKVEVLVRTGVLENVNPSGNRILLSRDQVAEFLDNTTYVPDYEAFGIQDPIFRVSVVEQRSNPVYDLSGNLLREYSGFDYANRDGLSEEEQRGGFEGAWSISDENAEFLVETNGYLLPTTKGYVRADNIRRIVDYCLIEGSPRKFFHTEALDENDPFYADAATGFIIDVAPGRESGIDFDPVVEEDIDEDIEQEGITQEDVSDSEEGADLSLENLIELKMEQIRQLDELIARKEAEEEFKGQVEDDA</sequence>
<evidence type="ECO:0000313" key="1">
    <source>
        <dbReference type="EMBL" id="QPK84386.1"/>
    </source>
</evidence>
<geneLocation type="plasmid" evidence="1 2">
    <name>unnamed</name>
</geneLocation>
<evidence type="ECO:0000313" key="2">
    <source>
        <dbReference type="Proteomes" id="UP000594586"/>
    </source>
</evidence>
<dbReference type="EMBL" id="CP064956">
    <property type="protein sequence ID" value="QPK84386.1"/>
    <property type="molecule type" value="Genomic_DNA"/>
</dbReference>
<dbReference type="KEGG" id="cqn:G7Y29_10730"/>
<dbReference type="Proteomes" id="UP000594586">
    <property type="component" value="Plasmid unnamed"/>
</dbReference>
<dbReference type="AlphaFoldDB" id="A0A7T0KQ43"/>
<gene>
    <name evidence="1" type="ORF">G7Y29_10730</name>
</gene>
<dbReference type="RefSeq" id="WP_165005126.1">
    <property type="nucleotide sequence ID" value="NZ_CP064956.1"/>
</dbReference>
<organism evidence="1 2">
    <name type="scientific">Corynebacterium qintianiae</name>
    <dbReference type="NCBI Taxonomy" id="2709392"/>
    <lineage>
        <taxon>Bacteria</taxon>
        <taxon>Bacillati</taxon>
        <taxon>Actinomycetota</taxon>
        <taxon>Actinomycetes</taxon>
        <taxon>Mycobacteriales</taxon>
        <taxon>Corynebacteriaceae</taxon>
        <taxon>Corynebacterium</taxon>
    </lineage>
</organism>